<dbReference type="EMBL" id="DUZY01000004">
    <property type="protein sequence ID" value="DAD34622.1"/>
    <property type="molecule type" value="Genomic_DNA"/>
</dbReference>
<gene>
    <name evidence="1" type="ORF">HUJ06_005263</name>
</gene>
<evidence type="ECO:0000313" key="1">
    <source>
        <dbReference type="EMBL" id="DAD34622.1"/>
    </source>
</evidence>
<name>A0A822YPW6_NELNU</name>
<dbReference type="Proteomes" id="UP000607653">
    <property type="component" value="Unassembled WGS sequence"/>
</dbReference>
<comment type="caution">
    <text evidence="1">The sequence shown here is derived from an EMBL/GenBank/DDBJ whole genome shotgun (WGS) entry which is preliminary data.</text>
</comment>
<protein>
    <submittedName>
        <fullName evidence="1">Uncharacterized protein</fullName>
    </submittedName>
</protein>
<sequence>MNSAQSPMEFDTMACFFDPTSTFCIILLSLPRKSFL</sequence>
<evidence type="ECO:0000313" key="2">
    <source>
        <dbReference type="Proteomes" id="UP000607653"/>
    </source>
</evidence>
<proteinExistence type="predicted"/>
<keyword evidence="2" id="KW-1185">Reference proteome</keyword>
<reference evidence="1 2" key="1">
    <citation type="journal article" date="2020" name="Mol. Biol. Evol.">
        <title>Distinct Expression and Methylation Patterns for Genes with Different Fates following a Single Whole-Genome Duplication in Flowering Plants.</title>
        <authorList>
            <person name="Shi T."/>
            <person name="Rahmani R.S."/>
            <person name="Gugger P.F."/>
            <person name="Wang M."/>
            <person name="Li H."/>
            <person name="Zhang Y."/>
            <person name="Li Z."/>
            <person name="Wang Q."/>
            <person name="Van de Peer Y."/>
            <person name="Marchal K."/>
            <person name="Chen J."/>
        </authorList>
    </citation>
    <scope>NUCLEOTIDE SEQUENCE [LARGE SCALE GENOMIC DNA]</scope>
    <source>
        <tissue evidence="1">Leaf</tissue>
    </source>
</reference>
<dbReference type="AlphaFoldDB" id="A0A822YPW6"/>
<organism evidence="1 2">
    <name type="scientific">Nelumbo nucifera</name>
    <name type="common">Sacred lotus</name>
    <dbReference type="NCBI Taxonomy" id="4432"/>
    <lineage>
        <taxon>Eukaryota</taxon>
        <taxon>Viridiplantae</taxon>
        <taxon>Streptophyta</taxon>
        <taxon>Embryophyta</taxon>
        <taxon>Tracheophyta</taxon>
        <taxon>Spermatophyta</taxon>
        <taxon>Magnoliopsida</taxon>
        <taxon>Proteales</taxon>
        <taxon>Nelumbonaceae</taxon>
        <taxon>Nelumbo</taxon>
    </lineage>
</organism>
<accession>A0A822YPW6</accession>